<feature type="domain" description="PPM-type phosphatase" evidence="3">
    <location>
        <begin position="337"/>
        <end position="555"/>
    </location>
</feature>
<organism evidence="4 5">
    <name type="scientific">Treponema porcinum</name>
    <dbReference type="NCBI Taxonomy" id="261392"/>
    <lineage>
        <taxon>Bacteria</taxon>
        <taxon>Pseudomonadati</taxon>
        <taxon>Spirochaetota</taxon>
        <taxon>Spirochaetia</taxon>
        <taxon>Spirochaetales</taxon>
        <taxon>Treponemataceae</taxon>
        <taxon>Treponema</taxon>
    </lineage>
</organism>
<dbReference type="SUPFAM" id="SSF55781">
    <property type="entry name" value="GAF domain-like"/>
    <property type="match status" value="1"/>
</dbReference>
<keyword evidence="2" id="KW-0812">Transmembrane</keyword>
<feature type="transmembrane region" description="Helical" evidence="2">
    <location>
        <begin position="63"/>
        <end position="85"/>
    </location>
</feature>
<protein>
    <submittedName>
        <fullName evidence="4">Sigma-B regulation protein RsbU (Phosphoserine phosphatase)</fullName>
    </submittedName>
</protein>
<dbReference type="InterPro" id="IPR029016">
    <property type="entry name" value="GAF-like_dom_sf"/>
</dbReference>
<evidence type="ECO:0000256" key="2">
    <source>
        <dbReference type="SAM" id="Phobius"/>
    </source>
</evidence>
<evidence type="ECO:0000313" key="5">
    <source>
        <dbReference type="Proteomes" id="UP000190423"/>
    </source>
</evidence>
<dbReference type="SUPFAM" id="SSF81606">
    <property type="entry name" value="PP2C-like"/>
    <property type="match status" value="1"/>
</dbReference>
<dbReference type="Pfam" id="PF07228">
    <property type="entry name" value="SpoIIE"/>
    <property type="match status" value="1"/>
</dbReference>
<dbReference type="Gene3D" id="3.60.40.10">
    <property type="entry name" value="PPM-type phosphatase domain"/>
    <property type="match status" value="1"/>
</dbReference>
<dbReference type="PANTHER" id="PTHR43156">
    <property type="entry name" value="STAGE II SPORULATION PROTEIN E-RELATED"/>
    <property type="match status" value="1"/>
</dbReference>
<dbReference type="EMBL" id="FUWG01000011">
    <property type="protein sequence ID" value="SJZ52995.1"/>
    <property type="molecule type" value="Genomic_DNA"/>
</dbReference>
<name>A0A1T4LE26_TREPO</name>
<feature type="transmembrane region" description="Helical" evidence="2">
    <location>
        <begin position="40"/>
        <end position="57"/>
    </location>
</feature>
<keyword evidence="2" id="KW-0472">Membrane</keyword>
<dbReference type="SMART" id="SM00331">
    <property type="entry name" value="PP2C_SIG"/>
    <property type="match status" value="1"/>
</dbReference>
<dbReference type="Pfam" id="PF01590">
    <property type="entry name" value="GAF"/>
    <property type="match status" value="1"/>
</dbReference>
<reference evidence="4 5" key="1">
    <citation type="submission" date="2017-02" db="EMBL/GenBank/DDBJ databases">
        <authorList>
            <person name="Peterson S.W."/>
        </authorList>
    </citation>
    <scope>NUCLEOTIDE SEQUENCE [LARGE SCALE GENOMIC DNA]</scope>
    <source>
        <strain evidence="4 5">ATCC BAA-908</strain>
    </source>
</reference>
<gene>
    <name evidence="4" type="ORF">SAMN02745149_01562</name>
</gene>
<dbReference type="AlphaFoldDB" id="A0A1T4LE26"/>
<keyword evidence="5" id="KW-1185">Reference proteome</keyword>
<dbReference type="InterPro" id="IPR003018">
    <property type="entry name" value="GAF"/>
</dbReference>
<keyword evidence="1" id="KW-0378">Hydrolase</keyword>
<dbReference type="GeneID" id="78316850"/>
<dbReference type="GO" id="GO:0016791">
    <property type="term" value="F:phosphatase activity"/>
    <property type="evidence" value="ECO:0007669"/>
    <property type="project" value="TreeGrafter"/>
</dbReference>
<evidence type="ECO:0000259" key="3">
    <source>
        <dbReference type="SMART" id="SM00331"/>
    </source>
</evidence>
<sequence>MDSTIDSFVHIPILIAAAAGLILFILLLLSKIRNTSKVSFVFYLAIGVSIAGLLYTYKNRQIMYLVVTFLLSEFLLIIYAFVLAVSDPKKRAQKKNQKEKEQNSDADAITKEAIEQIKEKYSDIISINRDLVTKAAGFFSSEDAMSAFLQYFDKLLLEKTGADGCAVLLYDEFDDVLAVKSLEGKFPPPYKLPEDLPHKPIRVETNFKFSQFAVSGNIFGDIFTAGKPVNIAEPNAKNSPVFQNEPEEFLKCGPYLFIPMQQDGENIALVCISRAAGQEPFTQDEMNDACTIVEAASTALRPLNSFIAFTEHAELTKEGDIATKFQKALLPEKMPVINKLSIGKYSMPAENVCGDYYDIIPSRKERITFIMGDVAGKGMNSLIIMAMIRAMFRLVSNTNKSSATLLEWVNRAICSEKNGMDHFASVSLINYNSIDNTAQVATSGTNPVLFYSAAEGTIKKISIDCEPIGVEKTTEYKDIDLTLNAGDILISCTDGVLECLNENGVQYSLNNLTNVIKANCKLSGKDIANKVKDSIKKFCGTTQQYDDQSLLVVKIQG</sequence>
<keyword evidence="2" id="KW-1133">Transmembrane helix</keyword>
<evidence type="ECO:0000313" key="4">
    <source>
        <dbReference type="EMBL" id="SJZ52995.1"/>
    </source>
</evidence>
<dbReference type="PANTHER" id="PTHR43156:SF2">
    <property type="entry name" value="STAGE II SPORULATION PROTEIN E"/>
    <property type="match status" value="1"/>
</dbReference>
<dbReference type="InterPro" id="IPR001932">
    <property type="entry name" value="PPM-type_phosphatase-like_dom"/>
</dbReference>
<dbReference type="InterPro" id="IPR036457">
    <property type="entry name" value="PPM-type-like_dom_sf"/>
</dbReference>
<accession>A0A1T4LE26</accession>
<dbReference type="InterPro" id="IPR052016">
    <property type="entry name" value="Bact_Sigma-Reg"/>
</dbReference>
<dbReference type="Proteomes" id="UP000190423">
    <property type="component" value="Unassembled WGS sequence"/>
</dbReference>
<evidence type="ECO:0000256" key="1">
    <source>
        <dbReference type="ARBA" id="ARBA00022801"/>
    </source>
</evidence>
<proteinExistence type="predicted"/>
<dbReference type="OrthoDB" id="9773346at2"/>
<feature type="transmembrane region" description="Helical" evidence="2">
    <location>
        <begin position="7"/>
        <end position="28"/>
    </location>
</feature>
<dbReference type="STRING" id="261392.SAMN02745149_01562"/>
<dbReference type="RefSeq" id="WP_078933469.1">
    <property type="nucleotide sequence ID" value="NZ_FUWG01000011.1"/>
</dbReference>
<dbReference type="Gene3D" id="3.30.450.40">
    <property type="match status" value="1"/>
</dbReference>